<name>A0AAD4XQ17_9MAGN</name>
<dbReference type="PROSITE" id="PS00027">
    <property type="entry name" value="HOMEOBOX_1"/>
    <property type="match status" value="1"/>
</dbReference>
<evidence type="ECO:0000256" key="8">
    <source>
        <dbReference type="PROSITE-ProRule" id="PRU00108"/>
    </source>
</evidence>
<protein>
    <recommendedName>
        <fullName evidence="12">Homeobox domain-containing protein</fullName>
    </recommendedName>
</protein>
<reference evidence="13" key="1">
    <citation type="submission" date="2022-04" db="EMBL/GenBank/DDBJ databases">
        <title>A functionally conserved STORR gene fusion in Papaver species that diverged 16.8 million years ago.</title>
        <authorList>
            <person name="Catania T."/>
        </authorList>
    </citation>
    <scope>NUCLEOTIDE SEQUENCE</scope>
    <source>
        <strain evidence="13">S-188037</strain>
    </source>
</reference>
<feature type="region of interest" description="Disordered" evidence="11">
    <location>
        <begin position="58"/>
        <end position="77"/>
    </location>
</feature>
<keyword evidence="7 8" id="KW-0539">Nucleus</keyword>
<comment type="caution">
    <text evidence="13">The sequence shown here is derived from an EMBL/GenBank/DDBJ whole genome shotgun (WGS) entry which is preliminary data.</text>
</comment>
<evidence type="ECO:0000259" key="12">
    <source>
        <dbReference type="PROSITE" id="PS50071"/>
    </source>
</evidence>
<dbReference type="SMART" id="SM00340">
    <property type="entry name" value="HALZ"/>
    <property type="match status" value="1"/>
</dbReference>
<keyword evidence="3" id="KW-0805">Transcription regulation</keyword>
<feature type="compositionally biased region" description="Basic and acidic residues" evidence="11">
    <location>
        <begin position="58"/>
        <end position="67"/>
    </location>
</feature>
<evidence type="ECO:0000256" key="2">
    <source>
        <dbReference type="ARBA" id="ARBA00006074"/>
    </source>
</evidence>
<dbReference type="AlphaFoldDB" id="A0AAD4XQ17"/>
<dbReference type="EMBL" id="JAJJMB010006998">
    <property type="protein sequence ID" value="KAI3932678.1"/>
    <property type="molecule type" value="Genomic_DNA"/>
</dbReference>
<feature type="coiled-coil region" evidence="10">
    <location>
        <begin position="158"/>
        <end position="192"/>
    </location>
</feature>
<accession>A0AAD4XQ17</accession>
<dbReference type="GO" id="GO:0005634">
    <property type="term" value="C:nucleus"/>
    <property type="evidence" value="ECO:0007669"/>
    <property type="project" value="UniProtKB-SubCell"/>
</dbReference>
<evidence type="ECO:0000256" key="10">
    <source>
        <dbReference type="SAM" id="Coils"/>
    </source>
</evidence>
<evidence type="ECO:0000256" key="9">
    <source>
        <dbReference type="RuleBase" id="RU000682"/>
    </source>
</evidence>
<dbReference type="PANTHER" id="PTHR45714">
    <property type="entry name" value="HOMEOBOX-LEUCINE ZIPPER PROTEIN HAT14"/>
    <property type="match status" value="1"/>
</dbReference>
<dbReference type="GO" id="GO:0043565">
    <property type="term" value="F:sequence-specific DNA binding"/>
    <property type="evidence" value="ECO:0007669"/>
    <property type="project" value="InterPro"/>
</dbReference>
<proteinExistence type="inferred from homology"/>
<evidence type="ECO:0000256" key="5">
    <source>
        <dbReference type="ARBA" id="ARBA00023155"/>
    </source>
</evidence>
<dbReference type="Pfam" id="PF00046">
    <property type="entry name" value="Homeodomain"/>
    <property type="match status" value="1"/>
</dbReference>
<evidence type="ECO:0000256" key="1">
    <source>
        <dbReference type="ARBA" id="ARBA00004123"/>
    </source>
</evidence>
<feature type="DNA-binding region" description="Homeobox" evidence="8">
    <location>
        <begin position="101"/>
        <end position="160"/>
    </location>
</feature>
<feature type="domain" description="Homeobox" evidence="12">
    <location>
        <begin position="99"/>
        <end position="159"/>
    </location>
</feature>
<sequence length="249" mass="28685">MGGDGEEEELCDIGLSLRLGSGEFTSRSTDEIKHKASRVQLSLLFPLNPKEEIVDDLHGKNDGDRWSSKMVNQSNQEEHARIVKRDNTTVDSNIDKYDHTSTRKKLRLTKEQANLLETSFKQHNTLNMMQKQELAERLDLRPRQVEVWFQNRRARTKLKKTEVDCEVLKKCVERLNEENRRLKKELHELRSAKLGPPSSSPFYPHHMTKNAAALTMCRNCNKVSNKSSSEDKHSTLTLFNDIGNANDKI</sequence>
<dbReference type="PANTHER" id="PTHR45714:SF34">
    <property type="entry name" value="HOMEOBOX-LEUCINE ZIPPER PROTEIN HAT9"/>
    <property type="match status" value="1"/>
</dbReference>
<organism evidence="13 14">
    <name type="scientific">Papaver atlanticum</name>
    <dbReference type="NCBI Taxonomy" id="357466"/>
    <lineage>
        <taxon>Eukaryota</taxon>
        <taxon>Viridiplantae</taxon>
        <taxon>Streptophyta</taxon>
        <taxon>Embryophyta</taxon>
        <taxon>Tracheophyta</taxon>
        <taxon>Spermatophyta</taxon>
        <taxon>Magnoliopsida</taxon>
        <taxon>Ranunculales</taxon>
        <taxon>Papaveraceae</taxon>
        <taxon>Papaveroideae</taxon>
        <taxon>Papaver</taxon>
    </lineage>
</organism>
<evidence type="ECO:0000313" key="14">
    <source>
        <dbReference type="Proteomes" id="UP001202328"/>
    </source>
</evidence>
<dbReference type="SMART" id="SM00389">
    <property type="entry name" value="HOX"/>
    <property type="match status" value="1"/>
</dbReference>
<dbReference type="PROSITE" id="PS50071">
    <property type="entry name" value="HOMEOBOX_2"/>
    <property type="match status" value="1"/>
</dbReference>
<gene>
    <name evidence="13" type="ORF">MKW98_012649</name>
</gene>
<evidence type="ECO:0000256" key="7">
    <source>
        <dbReference type="ARBA" id="ARBA00023242"/>
    </source>
</evidence>
<keyword evidence="14" id="KW-1185">Reference proteome</keyword>
<dbReference type="InterPro" id="IPR017970">
    <property type="entry name" value="Homeobox_CS"/>
</dbReference>
<dbReference type="Proteomes" id="UP001202328">
    <property type="component" value="Unassembled WGS sequence"/>
</dbReference>
<evidence type="ECO:0000256" key="3">
    <source>
        <dbReference type="ARBA" id="ARBA00023015"/>
    </source>
</evidence>
<keyword evidence="10" id="KW-0175">Coiled coil</keyword>
<comment type="subcellular location">
    <subcellularLocation>
        <location evidence="1 8 9">Nucleus</location>
    </subcellularLocation>
</comment>
<keyword evidence="5 8" id="KW-0371">Homeobox</keyword>
<evidence type="ECO:0000256" key="6">
    <source>
        <dbReference type="ARBA" id="ARBA00023163"/>
    </source>
</evidence>
<dbReference type="SUPFAM" id="SSF46689">
    <property type="entry name" value="Homeodomain-like"/>
    <property type="match status" value="1"/>
</dbReference>
<evidence type="ECO:0000313" key="13">
    <source>
        <dbReference type="EMBL" id="KAI3932678.1"/>
    </source>
</evidence>
<evidence type="ECO:0000256" key="4">
    <source>
        <dbReference type="ARBA" id="ARBA00023125"/>
    </source>
</evidence>
<dbReference type="InterPro" id="IPR009057">
    <property type="entry name" value="Homeodomain-like_sf"/>
</dbReference>
<keyword evidence="6" id="KW-0804">Transcription</keyword>
<keyword evidence="4 8" id="KW-0238">DNA-binding</keyword>
<dbReference type="InterPro" id="IPR003106">
    <property type="entry name" value="Leu_zip_homeo"/>
</dbReference>
<dbReference type="InterPro" id="IPR050762">
    <property type="entry name" value="HD-ZIP_Homeobox_LZ_Class_II"/>
</dbReference>
<dbReference type="Gene3D" id="1.10.10.60">
    <property type="entry name" value="Homeodomain-like"/>
    <property type="match status" value="1"/>
</dbReference>
<dbReference type="Pfam" id="PF02183">
    <property type="entry name" value="HALZ"/>
    <property type="match status" value="1"/>
</dbReference>
<comment type="similarity">
    <text evidence="2">Belongs to the HD-ZIP homeobox family. Class II subfamily.</text>
</comment>
<dbReference type="CDD" id="cd00086">
    <property type="entry name" value="homeodomain"/>
    <property type="match status" value="1"/>
</dbReference>
<dbReference type="GO" id="GO:0000981">
    <property type="term" value="F:DNA-binding transcription factor activity, RNA polymerase II-specific"/>
    <property type="evidence" value="ECO:0007669"/>
    <property type="project" value="InterPro"/>
</dbReference>
<evidence type="ECO:0000256" key="11">
    <source>
        <dbReference type="SAM" id="MobiDB-lite"/>
    </source>
</evidence>
<dbReference type="InterPro" id="IPR001356">
    <property type="entry name" value="HD"/>
</dbReference>